<organism evidence="14 15">
    <name type="scientific">Streptomyces paludis</name>
    <dbReference type="NCBI Taxonomy" id="2282738"/>
    <lineage>
        <taxon>Bacteria</taxon>
        <taxon>Bacillati</taxon>
        <taxon>Actinomycetota</taxon>
        <taxon>Actinomycetes</taxon>
        <taxon>Kitasatosporales</taxon>
        <taxon>Streptomycetaceae</taxon>
        <taxon>Streptomyces</taxon>
    </lineage>
</organism>
<evidence type="ECO:0000256" key="3">
    <source>
        <dbReference type="ARBA" id="ARBA00022450"/>
    </source>
</evidence>
<dbReference type="GO" id="GO:0006633">
    <property type="term" value="P:fatty acid biosynthetic process"/>
    <property type="evidence" value="ECO:0007669"/>
    <property type="project" value="InterPro"/>
</dbReference>
<feature type="compositionally biased region" description="Basic and acidic residues" evidence="10">
    <location>
        <begin position="1044"/>
        <end position="1053"/>
    </location>
</feature>
<evidence type="ECO:0000256" key="8">
    <source>
        <dbReference type="ARBA" id="ARBA00023315"/>
    </source>
</evidence>
<dbReference type="Pfam" id="PF08240">
    <property type="entry name" value="ADH_N"/>
    <property type="match status" value="1"/>
</dbReference>
<dbReference type="InterPro" id="IPR013968">
    <property type="entry name" value="PKS_KR"/>
</dbReference>
<dbReference type="FunFam" id="3.40.47.10:FF:000019">
    <property type="entry name" value="Polyketide synthase type I"/>
    <property type="match status" value="1"/>
</dbReference>
<keyword evidence="7" id="KW-0511">Multifunctional enzyme</keyword>
<dbReference type="Pfam" id="PF02801">
    <property type="entry name" value="Ketoacyl-synt_C"/>
    <property type="match status" value="1"/>
</dbReference>
<dbReference type="SMART" id="SM00822">
    <property type="entry name" value="PKS_KR"/>
    <property type="match status" value="1"/>
</dbReference>
<dbReference type="InterPro" id="IPR018201">
    <property type="entry name" value="Ketoacyl_synth_AS"/>
</dbReference>
<evidence type="ECO:0000256" key="7">
    <source>
        <dbReference type="ARBA" id="ARBA00023268"/>
    </source>
</evidence>
<dbReference type="Pfam" id="PF00698">
    <property type="entry name" value="Acyl_transf_1"/>
    <property type="match status" value="1"/>
</dbReference>
<dbReference type="PROSITE" id="PS00606">
    <property type="entry name" value="KS3_1"/>
    <property type="match status" value="1"/>
</dbReference>
<evidence type="ECO:0000256" key="5">
    <source>
        <dbReference type="ARBA" id="ARBA00022679"/>
    </source>
</evidence>
<dbReference type="PROSITE" id="PS52004">
    <property type="entry name" value="KS3_2"/>
    <property type="match status" value="1"/>
</dbReference>
<evidence type="ECO:0000259" key="12">
    <source>
        <dbReference type="PROSITE" id="PS52004"/>
    </source>
</evidence>
<dbReference type="EMBL" id="CP031194">
    <property type="protein sequence ID" value="AXG82183.1"/>
    <property type="molecule type" value="Genomic_DNA"/>
</dbReference>
<dbReference type="Gene3D" id="3.10.129.110">
    <property type="entry name" value="Polyketide synthase dehydratase"/>
    <property type="match status" value="1"/>
</dbReference>
<feature type="domain" description="Ketosynthase family 3 (KS3)" evidence="12">
    <location>
        <begin position="33"/>
        <end position="459"/>
    </location>
</feature>
<protein>
    <submittedName>
        <fullName evidence="14">SDR family NAD(P)-dependent oxidoreductase</fullName>
    </submittedName>
</protein>
<evidence type="ECO:0000256" key="9">
    <source>
        <dbReference type="PROSITE-ProRule" id="PRU01363"/>
    </source>
</evidence>
<dbReference type="InterPro" id="IPR014030">
    <property type="entry name" value="Ketoacyl_synth_N"/>
</dbReference>
<dbReference type="CDD" id="cd08956">
    <property type="entry name" value="KR_3_FAS_SDR_x"/>
    <property type="match status" value="1"/>
</dbReference>
<feature type="region of interest" description="Disordered" evidence="10">
    <location>
        <begin position="461"/>
        <end position="484"/>
    </location>
</feature>
<keyword evidence="8" id="KW-0012">Acyltransferase</keyword>
<dbReference type="InterPro" id="IPR036299">
    <property type="entry name" value="Polyketide_synth_docking_sf"/>
</dbReference>
<dbReference type="Pfam" id="PF00109">
    <property type="entry name" value="ketoacyl-synt"/>
    <property type="match status" value="1"/>
</dbReference>
<comment type="cofactor">
    <cofactor evidence="1">
        <name>pantetheine 4'-phosphate</name>
        <dbReference type="ChEBI" id="CHEBI:47942"/>
    </cofactor>
</comment>
<feature type="region of interest" description="Disordered" evidence="10">
    <location>
        <begin position="1027"/>
        <end position="1054"/>
    </location>
</feature>
<dbReference type="Gene3D" id="3.40.50.720">
    <property type="entry name" value="NAD(P)-binding Rossmann-like Domain"/>
    <property type="match status" value="1"/>
</dbReference>
<dbReference type="GO" id="GO:0004312">
    <property type="term" value="F:fatty acid synthase activity"/>
    <property type="evidence" value="ECO:0007669"/>
    <property type="project" value="TreeGrafter"/>
</dbReference>
<evidence type="ECO:0000256" key="2">
    <source>
        <dbReference type="ARBA" id="ARBA00004792"/>
    </source>
</evidence>
<dbReference type="CDD" id="cd00833">
    <property type="entry name" value="PKS"/>
    <property type="match status" value="1"/>
</dbReference>
<dbReference type="InterPro" id="IPR015083">
    <property type="entry name" value="NorB/c/GfsB-D-like_docking"/>
</dbReference>
<feature type="active site" description="Proton donor; for dehydratase activity" evidence="9">
    <location>
        <position position="1145"/>
    </location>
</feature>
<keyword evidence="5" id="KW-0808">Transferase</keyword>
<dbReference type="SMART" id="SM00829">
    <property type="entry name" value="PKS_ER"/>
    <property type="match status" value="1"/>
</dbReference>
<dbReference type="Pfam" id="PF16197">
    <property type="entry name" value="KAsynt_C_assoc"/>
    <property type="match status" value="1"/>
</dbReference>
<dbReference type="InterPro" id="IPR049551">
    <property type="entry name" value="PKS_DH_C"/>
</dbReference>
<dbReference type="InterPro" id="IPR042104">
    <property type="entry name" value="PKS_dehydratase_sf"/>
</dbReference>
<keyword evidence="6" id="KW-0045">Antibiotic biosynthesis</keyword>
<dbReference type="InterPro" id="IPR013154">
    <property type="entry name" value="ADH-like_N"/>
</dbReference>
<evidence type="ECO:0000313" key="14">
    <source>
        <dbReference type="EMBL" id="AXG82183.1"/>
    </source>
</evidence>
<feature type="active site" description="Proton acceptor; for dehydratase activity" evidence="9">
    <location>
        <position position="971"/>
    </location>
</feature>
<dbReference type="Gene3D" id="3.90.180.10">
    <property type="entry name" value="Medium-chain alcohol dehydrogenases, catalytic domain"/>
    <property type="match status" value="1"/>
</dbReference>
<dbReference type="Gene3D" id="1.10.1200.10">
    <property type="entry name" value="ACP-like"/>
    <property type="match status" value="1"/>
</dbReference>
<dbReference type="InterPro" id="IPR016039">
    <property type="entry name" value="Thiolase-like"/>
</dbReference>
<dbReference type="PROSITE" id="PS50075">
    <property type="entry name" value="CARRIER"/>
    <property type="match status" value="1"/>
</dbReference>
<dbReference type="Pfam" id="PF00550">
    <property type="entry name" value="PP-binding"/>
    <property type="match status" value="1"/>
</dbReference>
<evidence type="ECO:0000256" key="1">
    <source>
        <dbReference type="ARBA" id="ARBA00001957"/>
    </source>
</evidence>
<keyword evidence="4" id="KW-0597">Phosphoprotein</keyword>
<dbReference type="FunFam" id="3.40.50.720:FF:000209">
    <property type="entry name" value="Polyketide synthase Pks12"/>
    <property type="match status" value="1"/>
</dbReference>
<dbReference type="SMART" id="SM00826">
    <property type="entry name" value="PKS_DH"/>
    <property type="match status" value="1"/>
</dbReference>
<dbReference type="InterPro" id="IPR049552">
    <property type="entry name" value="PKS_DH_N"/>
</dbReference>
<dbReference type="SUPFAM" id="SSF52151">
    <property type="entry name" value="FabD/lysophospholipase-like"/>
    <property type="match status" value="1"/>
</dbReference>
<keyword evidence="15" id="KW-1185">Reference proteome</keyword>
<dbReference type="SUPFAM" id="SSF101173">
    <property type="entry name" value="Docking domain B of the erythromycin polyketide synthase (DEBS)"/>
    <property type="match status" value="1"/>
</dbReference>
<keyword evidence="3" id="KW-0596">Phosphopantetheine</keyword>
<gene>
    <name evidence="14" type="ORF">DVK44_35850</name>
</gene>
<dbReference type="Gene3D" id="3.40.47.10">
    <property type="match status" value="1"/>
</dbReference>
<dbReference type="InterPro" id="IPR016035">
    <property type="entry name" value="Acyl_Trfase/lysoPLipase"/>
</dbReference>
<comment type="pathway">
    <text evidence="2">Antibiotic biosynthesis.</text>
</comment>
<dbReference type="GO" id="GO:0004315">
    <property type="term" value="F:3-oxoacyl-[acyl-carrier-protein] synthase activity"/>
    <property type="evidence" value="ECO:0007669"/>
    <property type="project" value="InterPro"/>
</dbReference>
<dbReference type="FunFam" id="1.10.1200.10:FF:000007">
    <property type="entry name" value="Probable polyketide synthase pks17"/>
    <property type="match status" value="1"/>
</dbReference>
<sequence>MENEDRLRDYLKRATTDLRSTRRRLHEAEEREHEPVAIIGMGCRYPGGVESPEDLWRLLERGGDAVVEFPADRGWDVEALHDPDPEHIGTSITRHGGFLQDAAGFDPAFFGISPREALAMDPQQRLLLETSWEAFERAGIDPARARGSRTGVFAGVMYNDYATRLPQPPDGLEGYLGNGSAGSVASGRIAYTLGLVGPAVTVDTACSSSLVALHLAMAALRREECSLALAGGATFMSTPRTFVEYSRQRALSVDGRCKAFSDDADGTGWGEGVGMLLVERLSDARRNGHPVLAVVRGSAVNQDGASHGLTAPNGPSQQAVISQALANARLTPEQVDAVEAHGTGTTLGDPIEAQALIAAYGAERTADRPLWLGSLKSNIGHAQAAAGVGGVIKTVMAIRHGVLPKTLHIDRASSHVDWSAGTVVPLTESRPWPETGAPRRAGVSSFGVSGTNAHVILEQAPSAPEPAPESDVESTPGSGPPATPPLVAGVVPWVLSAKSAASLRGQAERLLASVRERPGVRPADVGWSLATTRAGFEHRAVVTGAGREELLAGLSALAGGHPAAHVVSGPAVAAPGVVMVFPGQGAQWAAMGRELYAASPVFAEGIDACAAAFAPLTDWDLREAVTGGVWPLERVDVVQPVLFAVMVSLAGLWRAAGIRPAAVIGHSQGEIAAAHVAGALSLADAARVVVLRGQALTALSGAGGMLSVPLAEDEVAGHLDRYPGLGIAAVNGPAQTVVSGDADALAELHGELTGSGVRSRMIPVDYASHSPQVDRVRERILADLAEVRPRSSSVRFFSTLTGEPLDTAGLTAEYWYRNLREPVLFARAHEAALAAGYGVFAEVSPHPVLVPAMVDSIARAGRDAVAFGTLRRDEPAAERFVQAVARAQVAGVDPDWPAVLGSGDPVPLPTYAFDRARYWLEPDPGSAHDVTGAGQTPTGHPLLGAVIDSPDGTTTLTGRLSLSAHPWLADHTVAGTVVVPGTAVLEMAGRAADHLGSGRIAELVLQAPLVLPARGAVQLRVVVGARADDDAPTDDGGRRLTVHSRPEPVRQDDSGAWTLHATGALASAPGTAGPPLGPWPPAGAAPVDISGVYERLAERELRYGPVFQGLRAAWRDGRTLYAEVALPEGQHAAADTYTLHPALLDAALHVLATAGDGGEGFTVGLPFSWEGVRVAATGARTLRVRLVLRGRDALSVEVFDTDGGPVATVDSLTVRPLSAAAITAAGAAAAGRGTRDSLFTTDWVTAEPGDVDRSLSWTVLEGSGRIGAVLREQGVRAASVAGPDAFFDALGTGPVPDVVVWPHRSVAEAAGPAPDVPAAVRASLAEALSLTRRWLADPRLGRSRLLVLTRGGVSVRDDDPAGLEAAPLWGMLRSAQAEHPDRLSLVDAGPAHPTDVGPTDLAGLPLAVAAGEPQVALRGDAVLVPRLVRAAPDTAIALPREPDWRLGVRRAGTIDDLDAVPNDAARRPLAAGEVRLRVRAAGLNFRDVLVTLDMRGGETNMGGEAAGVVTEIGAGVSGLRVGDRVVGVVEDSFSPVAVADRRMLVPLPDGWSYTGAAAVPVVFLTAYYGLRDLAELKPGERVLVHAGTGGVGMAAVQLARDLGAEVFATASESKWDTLRAMGLPDTHIASSRTTGFEEAFLRATGGRGVDVVLNSLTGEFIDASLRLLGPGGRFIEIGKRDIRDAGEVAAGRPGVFYRAFDLLEAGPERIGEMLAAVLALFARGAVGPLPVRVWPAGRAREAFRHLSRARHTGKVVITLPEPPLSSGTVLVTGGAGHLGALVARHAAAAGAGQVLVVSRSGAAAPGAEELRADLAALGTRLTFAACDAADRDALAAVVRDIPADLPLRSVVHAAGVLDDGVLESLTPGRIDTVLRPKVDAAWNLHELTRGLDLDAFVLFSSASGVTGNAGQASYAAANVFLDTLARHRRRLGLPGVSLAWGLWARDSGMTGHLGGTDLARMARTGVLGLSDEHGIALFDAALALDLPVAVPLRLDVAALSASEPAPLWRSLVRAPARRPVRAGAAQAPSALVDRLASLPAERRGQVLAGLVRAEAAVVLGHGDPRAMGDDLPFRDLGFDSLTAVELRNRLTTLSGVTLSATAVFDHPTVAALTGHLLGAMLPDDDRTGRDLSEDADEAALRRRIDTVPIARLRESGLLDALLRLAGSPSGPAPAAADRAAEIDTMDIAELVRAASALEE</sequence>
<dbReference type="PROSITE" id="PS00012">
    <property type="entry name" value="PHOSPHOPANTETHEINE"/>
    <property type="match status" value="1"/>
</dbReference>
<dbReference type="InterPro" id="IPR020807">
    <property type="entry name" value="PKS_DH"/>
</dbReference>
<feature type="region of interest" description="N-terminal hotdog fold" evidence="9">
    <location>
        <begin position="940"/>
        <end position="1072"/>
    </location>
</feature>
<feature type="domain" description="PKS/mFAS DH" evidence="13">
    <location>
        <begin position="940"/>
        <end position="1223"/>
    </location>
</feature>
<dbReference type="Pfam" id="PF21089">
    <property type="entry name" value="PKS_DH_N"/>
    <property type="match status" value="1"/>
</dbReference>
<dbReference type="OrthoDB" id="9778690at2"/>
<reference evidence="15" key="1">
    <citation type="submission" date="2018-07" db="EMBL/GenBank/DDBJ databases">
        <authorList>
            <person name="Zhao J."/>
        </authorList>
    </citation>
    <scope>NUCLEOTIDE SEQUENCE [LARGE SCALE GENOMIC DNA]</scope>
    <source>
        <strain evidence="15">GSSD-12</strain>
    </source>
</reference>
<dbReference type="Gene3D" id="3.40.366.10">
    <property type="entry name" value="Malonyl-Coenzyme A Acyl Carrier Protein, domain 2"/>
    <property type="match status" value="1"/>
</dbReference>
<dbReference type="InterPro" id="IPR049900">
    <property type="entry name" value="PKS_mFAS_DH"/>
</dbReference>
<evidence type="ECO:0000256" key="6">
    <source>
        <dbReference type="ARBA" id="ARBA00023194"/>
    </source>
</evidence>
<dbReference type="InterPro" id="IPR036291">
    <property type="entry name" value="NAD(P)-bd_dom_sf"/>
</dbReference>
<dbReference type="SMART" id="SM00825">
    <property type="entry name" value="PKS_KS"/>
    <property type="match status" value="1"/>
</dbReference>
<dbReference type="SMART" id="SM00827">
    <property type="entry name" value="PKS_AT"/>
    <property type="match status" value="1"/>
</dbReference>
<name>A0A345HZQ9_9ACTN</name>
<feature type="region of interest" description="C-terminal hotdog fold" evidence="9">
    <location>
        <begin position="1084"/>
        <end position="1223"/>
    </location>
</feature>
<feature type="domain" description="Carrier" evidence="11">
    <location>
        <begin position="2045"/>
        <end position="2120"/>
    </location>
</feature>
<dbReference type="GO" id="GO:0033068">
    <property type="term" value="P:macrolide biosynthetic process"/>
    <property type="evidence" value="ECO:0007669"/>
    <property type="project" value="UniProtKB-ARBA"/>
</dbReference>
<dbReference type="InterPro" id="IPR020843">
    <property type="entry name" value="ER"/>
</dbReference>
<dbReference type="Gene3D" id="3.40.50.11460">
    <property type="match status" value="1"/>
</dbReference>
<dbReference type="KEGG" id="spad:DVK44_35850"/>
<dbReference type="SUPFAM" id="SSF47336">
    <property type="entry name" value="ACP-like"/>
    <property type="match status" value="1"/>
</dbReference>
<proteinExistence type="predicted"/>
<dbReference type="InterPro" id="IPR014031">
    <property type="entry name" value="Ketoacyl_synth_C"/>
</dbReference>
<dbReference type="InterPro" id="IPR020806">
    <property type="entry name" value="PKS_PP-bd"/>
</dbReference>
<dbReference type="InterPro" id="IPR016036">
    <property type="entry name" value="Malonyl_transacylase_ACP-bd"/>
</dbReference>
<dbReference type="Proteomes" id="UP000253868">
    <property type="component" value="Chromosome"/>
</dbReference>
<dbReference type="Pfam" id="PF13602">
    <property type="entry name" value="ADH_zinc_N_2"/>
    <property type="match status" value="1"/>
</dbReference>
<dbReference type="SUPFAM" id="SSF51735">
    <property type="entry name" value="NAD(P)-binding Rossmann-fold domains"/>
    <property type="match status" value="3"/>
</dbReference>
<dbReference type="SMART" id="SM00823">
    <property type="entry name" value="PKS_PP"/>
    <property type="match status" value="1"/>
</dbReference>
<dbReference type="SMART" id="SM01294">
    <property type="entry name" value="PKS_PP_betabranch"/>
    <property type="match status" value="1"/>
</dbReference>
<dbReference type="InterPro" id="IPR011032">
    <property type="entry name" value="GroES-like_sf"/>
</dbReference>
<evidence type="ECO:0000256" key="4">
    <source>
        <dbReference type="ARBA" id="ARBA00022553"/>
    </source>
</evidence>
<dbReference type="InterPro" id="IPR009081">
    <property type="entry name" value="PP-bd_ACP"/>
</dbReference>
<dbReference type="SUPFAM" id="SSF55048">
    <property type="entry name" value="Probable ACP-binding domain of malonyl-CoA ACP transacylase"/>
    <property type="match status" value="1"/>
</dbReference>
<dbReference type="Pfam" id="PF14765">
    <property type="entry name" value="PS-DH"/>
    <property type="match status" value="1"/>
</dbReference>
<dbReference type="Pfam" id="PF08659">
    <property type="entry name" value="KR"/>
    <property type="match status" value="1"/>
</dbReference>
<dbReference type="InterPro" id="IPR020841">
    <property type="entry name" value="PKS_Beta-ketoAc_synthase_dom"/>
</dbReference>
<dbReference type="InterPro" id="IPR032821">
    <property type="entry name" value="PKS_assoc"/>
</dbReference>
<dbReference type="InterPro" id="IPR001227">
    <property type="entry name" value="Ac_transferase_dom_sf"/>
</dbReference>
<dbReference type="SUPFAM" id="SSF53901">
    <property type="entry name" value="Thiolase-like"/>
    <property type="match status" value="1"/>
</dbReference>
<dbReference type="FunFam" id="3.90.180.10:FF:000032">
    <property type="entry name" value="Probable polyketide synthase pks1"/>
    <property type="match status" value="1"/>
</dbReference>
<evidence type="ECO:0000259" key="11">
    <source>
        <dbReference type="PROSITE" id="PS50075"/>
    </source>
</evidence>
<dbReference type="CDD" id="cd05195">
    <property type="entry name" value="enoyl_red"/>
    <property type="match status" value="1"/>
</dbReference>
<dbReference type="SUPFAM" id="SSF50129">
    <property type="entry name" value="GroES-like"/>
    <property type="match status" value="1"/>
</dbReference>
<evidence type="ECO:0000256" key="10">
    <source>
        <dbReference type="SAM" id="MobiDB-lite"/>
    </source>
</evidence>
<dbReference type="InterPro" id="IPR006162">
    <property type="entry name" value="Ppantetheine_attach_site"/>
</dbReference>
<accession>A0A345HZQ9</accession>
<dbReference type="InterPro" id="IPR057326">
    <property type="entry name" value="KR_dom"/>
</dbReference>
<evidence type="ECO:0000259" key="13">
    <source>
        <dbReference type="PROSITE" id="PS52019"/>
    </source>
</evidence>
<dbReference type="PROSITE" id="PS52019">
    <property type="entry name" value="PKS_MFAS_DH"/>
    <property type="match status" value="1"/>
</dbReference>
<dbReference type="PANTHER" id="PTHR43775">
    <property type="entry name" value="FATTY ACID SYNTHASE"/>
    <property type="match status" value="1"/>
</dbReference>
<evidence type="ECO:0000313" key="15">
    <source>
        <dbReference type="Proteomes" id="UP000253868"/>
    </source>
</evidence>
<dbReference type="InterPro" id="IPR036736">
    <property type="entry name" value="ACP-like_sf"/>
</dbReference>
<dbReference type="Gene3D" id="3.30.70.3290">
    <property type="match status" value="1"/>
</dbReference>
<dbReference type="FunFam" id="3.40.366.10:FF:000002">
    <property type="entry name" value="Probable polyketide synthase 2"/>
    <property type="match status" value="1"/>
</dbReference>
<dbReference type="GO" id="GO:0016491">
    <property type="term" value="F:oxidoreductase activity"/>
    <property type="evidence" value="ECO:0007669"/>
    <property type="project" value="InterPro"/>
</dbReference>
<dbReference type="InterPro" id="IPR014043">
    <property type="entry name" value="Acyl_transferase_dom"/>
</dbReference>
<dbReference type="InterPro" id="IPR050091">
    <property type="entry name" value="PKS_NRPS_Biosynth_Enz"/>
</dbReference>
<dbReference type="PANTHER" id="PTHR43775:SF51">
    <property type="entry name" value="INACTIVE PHENOLPHTHIOCEROL SYNTHESIS POLYKETIDE SYNTHASE TYPE I PKS1-RELATED"/>
    <property type="match status" value="1"/>
</dbReference>
<dbReference type="Pfam" id="PF08990">
    <property type="entry name" value="Docking"/>
    <property type="match status" value="1"/>
</dbReference>
<dbReference type="GO" id="GO:0031177">
    <property type="term" value="F:phosphopantetheine binding"/>
    <property type="evidence" value="ECO:0007669"/>
    <property type="project" value="InterPro"/>
</dbReference>